<dbReference type="SMART" id="SM01009">
    <property type="entry name" value="AlkA_N"/>
    <property type="match status" value="1"/>
</dbReference>
<keyword evidence="16" id="KW-1185">Reference proteome</keyword>
<dbReference type="InterPro" id="IPR009057">
    <property type="entry name" value="Homeodomain-like_sf"/>
</dbReference>
<evidence type="ECO:0000256" key="11">
    <source>
        <dbReference type="ARBA" id="ARBA00023159"/>
    </source>
</evidence>
<evidence type="ECO:0000256" key="2">
    <source>
        <dbReference type="ARBA" id="ARBA00001947"/>
    </source>
</evidence>
<dbReference type="Gene3D" id="3.30.310.20">
    <property type="entry name" value="DNA-3-methyladenine glycosylase AlkA, N-terminal domain"/>
    <property type="match status" value="1"/>
</dbReference>
<dbReference type="Gene3D" id="1.10.10.60">
    <property type="entry name" value="Homeodomain-like"/>
    <property type="match status" value="1"/>
</dbReference>
<evidence type="ECO:0000256" key="3">
    <source>
        <dbReference type="ARBA" id="ARBA00012000"/>
    </source>
</evidence>
<keyword evidence="6" id="KW-0479">Metal-binding</keyword>
<dbReference type="SUPFAM" id="SSF48150">
    <property type="entry name" value="DNA-glycosylase"/>
    <property type="match status" value="1"/>
</dbReference>
<protein>
    <recommendedName>
        <fullName evidence="3">DNA-3-methyladenine glycosylase II</fullName>
        <ecNumber evidence="3">3.2.2.21</ecNumber>
    </recommendedName>
</protein>
<evidence type="ECO:0000256" key="7">
    <source>
        <dbReference type="ARBA" id="ARBA00022763"/>
    </source>
</evidence>
<keyword evidence="4" id="KW-0489">Methyltransferase</keyword>
<evidence type="ECO:0000313" key="16">
    <source>
        <dbReference type="Proteomes" id="UP000604475"/>
    </source>
</evidence>
<comment type="caution">
    <text evidence="15">The sequence shown here is derived from an EMBL/GenBank/DDBJ whole genome shotgun (WGS) entry which is preliminary data.</text>
</comment>
<dbReference type="InterPro" id="IPR018062">
    <property type="entry name" value="HTH_AraC-typ_CS"/>
</dbReference>
<dbReference type="AlphaFoldDB" id="A0A937UNX6"/>
<evidence type="ECO:0000256" key="12">
    <source>
        <dbReference type="ARBA" id="ARBA00023163"/>
    </source>
</evidence>
<dbReference type="InterPro" id="IPR037046">
    <property type="entry name" value="AlkA_N_sf"/>
</dbReference>
<keyword evidence="8" id="KW-0862">Zinc</keyword>
<dbReference type="GO" id="GO:0008270">
    <property type="term" value="F:zinc ion binding"/>
    <property type="evidence" value="ECO:0007669"/>
    <property type="project" value="InterPro"/>
</dbReference>
<accession>A0A937UNX6</accession>
<dbReference type="InterPro" id="IPR011257">
    <property type="entry name" value="DNA_glycosylase"/>
</dbReference>
<evidence type="ECO:0000313" key="15">
    <source>
        <dbReference type="EMBL" id="MBL7628528.1"/>
    </source>
</evidence>
<dbReference type="Pfam" id="PF02805">
    <property type="entry name" value="Ada_Zn_binding"/>
    <property type="match status" value="1"/>
</dbReference>
<dbReference type="GO" id="GO:0043916">
    <property type="term" value="F:DNA-7-methylguanine glycosylase activity"/>
    <property type="evidence" value="ECO:0007669"/>
    <property type="project" value="TreeGrafter"/>
</dbReference>
<dbReference type="GO" id="GO:0032131">
    <property type="term" value="F:alkylated DNA binding"/>
    <property type="evidence" value="ECO:0007669"/>
    <property type="project" value="TreeGrafter"/>
</dbReference>
<dbReference type="GO" id="GO:0006285">
    <property type="term" value="P:base-excision repair, AP site formation"/>
    <property type="evidence" value="ECO:0007669"/>
    <property type="project" value="TreeGrafter"/>
</dbReference>
<evidence type="ECO:0000259" key="14">
    <source>
        <dbReference type="PROSITE" id="PS01124"/>
    </source>
</evidence>
<comment type="cofactor">
    <cofactor evidence="2">
        <name>Zn(2+)</name>
        <dbReference type="ChEBI" id="CHEBI:29105"/>
    </cofactor>
</comment>
<dbReference type="Pfam" id="PF12833">
    <property type="entry name" value="HTH_18"/>
    <property type="match status" value="1"/>
</dbReference>
<dbReference type="GO" id="GO:0006307">
    <property type="term" value="P:DNA alkylation repair"/>
    <property type="evidence" value="ECO:0007669"/>
    <property type="project" value="TreeGrafter"/>
</dbReference>
<evidence type="ECO:0000256" key="5">
    <source>
        <dbReference type="ARBA" id="ARBA00022679"/>
    </source>
</evidence>
<dbReference type="PANTHER" id="PTHR43003:SF13">
    <property type="entry name" value="DNA-3-METHYLADENINE GLYCOSYLASE 2"/>
    <property type="match status" value="1"/>
</dbReference>
<evidence type="ECO:0000256" key="6">
    <source>
        <dbReference type="ARBA" id="ARBA00022723"/>
    </source>
</evidence>
<dbReference type="GO" id="GO:0032259">
    <property type="term" value="P:methylation"/>
    <property type="evidence" value="ECO:0007669"/>
    <property type="project" value="UniProtKB-KW"/>
</dbReference>
<keyword evidence="5" id="KW-0808">Transferase</keyword>
<dbReference type="SUPFAM" id="SSF46689">
    <property type="entry name" value="Homeodomain-like"/>
    <property type="match status" value="1"/>
</dbReference>
<dbReference type="PANTHER" id="PTHR43003">
    <property type="entry name" value="DNA-3-METHYLADENINE GLYCOSYLASE"/>
    <property type="match status" value="1"/>
</dbReference>
<dbReference type="InterPro" id="IPR010316">
    <property type="entry name" value="AlkA_N"/>
</dbReference>
<dbReference type="FunFam" id="3.40.10.10:FF:000001">
    <property type="entry name" value="DNA-3-methyladenine glycosylase 2"/>
    <property type="match status" value="1"/>
</dbReference>
<evidence type="ECO:0000256" key="1">
    <source>
        <dbReference type="ARBA" id="ARBA00000086"/>
    </source>
</evidence>
<dbReference type="Pfam" id="PF06029">
    <property type="entry name" value="AlkA_N"/>
    <property type="match status" value="1"/>
</dbReference>
<reference evidence="15" key="1">
    <citation type="submission" date="2020-12" db="EMBL/GenBank/DDBJ databases">
        <title>Genomic characterization of non-nitrogen-fixing Frankia strains.</title>
        <authorList>
            <person name="Carlos-Shanley C."/>
            <person name="Guerra T."/>
            <person name="Hahn D."/>
        </authorList>
    </citation>
    <scope>NUCLEOTIDE SEQUENCE</scope>
    <source>
        <strain evidence="15">CN6</strain>
    </source>
</reference>
<keyword evidence="9" id="KW-0805">Transcription regulation</keyword>
<dbReference type="InterPro" id="IPR004026">
    <property type="entry name" value="Ada_DNA_repair_Zn-bd"/>
</dbReference>
<dbReference type="SUPFAM" id="SSF55945">
    <property type="entry name" value="TATA-box binding protein-like"/>
    <property type="match status" value="1"/>
</dbReference>
<dbReference type="SMART" id="SM00342">
    <property type="entry name" value="HTH_ARAC"/>
    <property type="match status" value="1"/>
</dbReference>
<dbReference type="InterPro" id="IPR018060">
    <property type="entry name" value="HTH_AraC"/>
</dbReference>
<dbReference type="RefSeq" id="WP_203003177.1">
    <property type="nucleotide sequence ID" value="NZ_JADWYU010000186.1"/>
</dbReference>
<dbReference type="GO" id="GO:0032993">
    <property type="term" value="C:protein-DNA complex"/>
    <property type="evidence" value="ECO:0007669"/>
    <property type="project" value="TreeGrafter"/>
</dbReference>
<keyword evidence="10" id="KW-0238">DNA-binding</keyword>
<dbReference type="Gene3D" id="1.10.1670.10">
    <property type="entry name" value="Helix-hairpin-Helix base-excision DNA repair enzymes (C-terminal)"/>
    <property type="match status" value="1"/>
</dbReference>
<sequence length="495" mass="53532">MYLDVERCVRAVQAKDERFDGWFFTAVLTTGIYCRPSCPARPPRPENMRFYPSAAAAQQAGFRACKRCRPGAVPGSPQWNERADLVARAMRLIADGLVDRDGVPGLADRLGYSVRQVERQLMAELGAGPLALARAQRAQTARLLIETTALPMAEVADSAGFASVRAFNDTVREVFGLTPTELRARAKATGEPPVSGTIVLRLPFRRPLCPDNLFGHLAATAVPGVEEWRDGAYRRALRLPHGHGIASLRPTPEYVECRLALSDARDLTTAINRCRWLLDLDADPVAIDAQLGADETLAPLVAKNPGRRVPRTTDPEEFAIRAVLGQQVSTAAARTLAARLVAAHGEPIEDREGGLTHLFPTPSALAGLDPESLAMPRSRRATVGALIRALAAGDLELGVGGDWERGRARLAALPGVGPWTVESVAMRALGDPDAFVATDLGVRLAAADLGLPSTARALTARSAPWRPWRAYAVQHLWSTREHPINQMPADRPEEN</sequence>
<dbReference type="FunFam" id="3.30.310.20:FF:000001">
    <property type="entry name" value="DNA-3-methyladenine glycosylase 2"/>
    <property type="match status" value="1"/>
</dbReference>
<dbReference type="InterPro" id="IPR003265">
    <property type="entry name" value="HhH-GPD_domain"/>
</dbReference>
<dbReference type="GO" id="GO:0008168">
    <property type="term" value="F:methyltransferase activity"/>
    <property type="evidence" value="ECO:0007669"/>
    <property type="project" value="UniProtKB-KW"/>
</dbReference>
<dbReference type="PROSITE" id="PS01124">
    <property type="entry name" value="HTH_ARAC_FAMILY_2"/>
    <property type="match status" value="1"/>
</dbReference>
<dbReference type="Gene3D" id="3.40.10.10">
    <property type="entry name" value="DNA Methylphosphotriester Repair Domain"/>
    <property type="match status" value="1"/>
</dbReference>
<dbReference type="SMART" id="SM00478">
    <property type="entry name" value="ENDO3c"/>
    <property type="match status" value="1"/>
</dbReference>
<evidence type="ECO:0000256" key="8">
    <source>
        <dbReference type="ARBA" id="ARBA00022833"/>
    </source>
</evidence>
<dbReference type="InterPro" id="IPR023170">
    <property type="entry name" value="HhH_base_excis_C"/>
</dbReference>
<dbReference type="Proteomes" id="UP000604475">
    <property type="component" value="Unassembled WGS sequence"/>
</dbReference>
<dbReference type="GO" id="GO:0043565">
    <property type="term" value="F:sequence-specific DNA binding"/>
    <property type="evidence" value="ECO:0007669"/>
    <property type="project" value="InterPro"/>
</dbReference>
<proteinExistence type="predicted"/>
<dbReference type="CDD" id="cd00056">
    <property type="entry name" value="ENDO3c"/>
    <property type="match status" value="1"/>
</dbReference>
<dbReference type="EC" id="3.2.2.21" evidence="3"/>
<evidence type="ECO:0000256" key="9">
    <source>
        <dbReference type="ARBA" id="ARBA00023015"/>
    </source>
</evidence>
<dbReference type="InterPro" id="IPR035451">
    <property type="entry name" value="Ada-like_dom_sf"/>
</dbReference>
<dbReference type="GO" id="GO:0008725">
    <property type="term" value="F:DNA-3-methyladenine glycosylase activity"/>
    <property type="evidence" value="ECO:0007669"/>
    <property type="project" value="TreeGrafter"/>
</dbReference>
<name>A0A937UNX6_9ACTN</name>
<comment type="catalytic activity">
    <reaction evidence="1">
        <text>Hydrolysis of alkylated DNA, releasing 3-methyladenine, 3-methylguanine, 7-methylguanine and 7-methyladenine.</text>
        <dbReference type="EC" id="3.2.2.21"/>
    </reaction>
</comment>
<keyword evidence="11" id="KW-0010">Activator</keyword>
<feature type="domain" description="HTH araC/xylS-type" evidence="14">
    <location>
        <begin position="87"/>
        <end position="185"/>
    </location>
</feature>
<dbReference type="EMBL" id="JAEACQ010000190">
    <property type="protein sequence ID" value="MBL7628528.1"/>
    <property type="molecule type" value="Genomic_DNA"/>
</dbReference>
<dbReference type="InterPro" id="IPR051912">
    <property type="entry name" value="Alkylbase_DNA_Glycosylase/TA"/>
</dbReference>
<evidence type="ECO:0000256" key="13">
    <source>
        <dbReference type="ARBA" id="ARBA00023204"/>
    </source>
</evidence>
<dbReference type="GO" id="GO:0005737">
    <property type="term" value="C:cytoplasm"/>
    <property type="evidence" value="ECO:0007669"/>
    <property type="project" value="TreeGrafter"/>
</dbReference>
<dbReference type="GO" id="GO:0003700">
    <property type="term" value="F:DNA-binding transcription factor activity"/>
    <property type="evidence" value="ECO:0007669"/>
    <property type="project" value="InterPro"/>
</dbReference>
<dbReference type="Gene3D" id="1.10.340.30">
    <property type="entry name" value="Hypothetical protein, domain 2"/>
    <property type="match status" value="1"/>
</dbReference>
<dbReference type="SUPFAM" id="SSF57884">
    <property type="entry name" value="Ada DNA repair protein, N-terminal domain (N-Ada 10)"/>
    <property type="match status" value="1"/>
</dbReference>
<keyword evidence="12" id="KW-0804">Transcription</keyword>
<organism evidence="15 16">
    <name type="scientific">Frankia nepalensis</name>
    <dbReference type="NCBI Taxonomy" id="1836974"/>
    <lineage>
        <taxon>Bacteria</taxon>
        <taxon>Bacillati</taxon>
        <taxon>Actinomycetota</taxon>
        <taxon>Actinomycetes</taxon>
        <taxon>Frankiales</taxon>
        <taxon>Frankiaceae</taxon>
        <taxon>Frankia</taxon>
    </lineage>
</organism>
<gene>
    <name evidence="15" type="ORF">I7412_15480</name>
</gene>
<evidence type="ECO:0000256" key="10">
    <source>
        <dbReference type="ARBA" id="ARBA00023125"/>
    </source>
</evidence>
<evidence type="ECO:0000256" key="4">
    <source>
        <dbReference type="ARBA" id="ARBA00022603"/>
    </source>
</evidence>
<dbReference type="PROSITE" id="PS00041">
    <property type="entry name" value="HTH_ARAC_FAMILY_1"/>
    <property type="match status" value="1"/>
</dbReference>
<keyword evidence="13" id="KW-0234">DNA repair</keyword>
<keyword evidence="7" id="KW-0227">DNA damage</keyword>
<dbReference type="FunFam" id="1.10.10.60:FF:000281">
    <property type="entry name" value="DNA-3-methyladenine glycosylase 2"/>
    <property type="match status" value="1"/>
</dbReference>